<proteinExistence type="predicted"/>
<keyword evidence="3" id="KW-1185">Reference proteome</keyword>
<evidence type="ECO:0000256" key="1">
    <source>
        <dbReference type="SAM" id="MobiDB-lite"/>
    </source>
</evidence>
<feature type="non-terminal residue" evidence="2">
    <location>
        <position position="1"/>
    </location>
</feature>
<gene>
    <name evidence="2" type="ORF">KI387_036884</name>
</gene>
<evidence type="ECO:0000313" key="3">
    <source>
        <dbReference type="Proteomes" id="UP000824469"/>
    </source>
</evidence>
<protein>
    <submittedName>
        <fullName evidence="2">Uncharacterized protein</fullName>
    </submittedName>
</protein>
<organism evidence="2 3">
    <name type="scientific">Taxus chinensis</name>
    <name type="common">Chinese yew</name>
    <name type="synonym">Taxus wallichiana var. chinensis</name>
    <dbReference type="NCBI Taxonomy" id="29808"/>
    <lineage>
        <taxon>Eukaryota</taxon>
        <taxon>Viridiplantae</taxon>
        <taxon>Streptophyta</taxon>
        <taxon>Embryophyta</taxon>
        <taxon>Tracheophyta</taxon>
        <taxon>Spermatophyta</taxon>
        <taxon>Pinopsida</taxon>
        <taxon>Pinidae</taxon>
        <taxon>Conifers II</taxon>
        <taxon>Cupressales</taxon>
        <taxon>Taxaceae</taxon>
        <taxon>Taxus</taxon>
    </lineage>
</organism>
<sequence>PRHIIKNFNKNEYLTPDKDGSLHEISMEMTMPHLNYNGILHIQAPPCRTDQDDSPKTPTNEYDEHIEHDEHQEAPIDKGQYSSMDHNVLITNLLDQLALSQDITTT</sequence>
<reference evidence="2 3" key="1">
    <citation type="journal article" date="2021" name="Nat. Plants">
        <title>The Taxus genome provides insights into paclitaxel biosynthesis.</title>
        <authorList>
            <person name="Xiong X."/>
            <person name="Gou J."/>
            <person name="Liao Q."/>
            <person name="Li Y."/>
            <person name="Zhou Q."/>
            <person name="Bi G."/>
            <person name="Li C."/>
            <person name="Du R."/>
            <person name="Wang X."/>
            <person name="Sun T."/>
            <person name="Guo L."/>
            <person name="Liang H."/>
            <person name="Lu P."/>
            <person name="Wu Y."/>
            <person name="Zhang Z."/>
            <person name="Ro D.K."/>
            <person name="Shang Y."/>
            <person name="Huang S."/>
            <person name="Yan J."/>
        </authorList>
    </citation>
    <scope>NUCLEOTIDE SEQUENCE [LARGE SCALE GENOMIC DNA]</scope>
    <source>
        <strain evidence="2">Ta-2019</strain>
    </source>
</reference>
<feature type="non-terminal residue" evidence="2">
    <location>
        <position position="106"/>
    </location>
</feature>
<evidence type="ECO:0000313" key="2">
    <source>
        <dbReference type="EMBL" id="KAH9308973.1"/>
    </source>
</evidence>
<name>A0AA38KNZ9_TAXCH</name>
<comment type="caution">
    <text evidence="2">The sequence shown here is derived from an EMBL/GenBank/DDBJ whole genome shotgun (WGS) entry which is preliminary data.</text>
</comment>
<feature type="region of interest" description="Disordered" evidence="1">
    <location>
        <begin position="44"/>
        <end position="80"/>
    </location>
</feature>
<accession>A0AA38KNZ9</accession>
<feature type="compositionally biased region" description="Basic and acidic residues" evidence="1">
    <location>
        <begin position="62"/>
        <end position="76"/>
    </location>
</feature>
<dbReference type="EMBL" id="JAHRHJ020000007">
    <property type="protein sequence ID" value="KAH9308973.1"/>
    <property type="molecule type" value="Genomic_DNA"/>
</dbReference>
<dbReference type="Proteomes" id="UP000824469">
    <property type="component" value="Unassembled WGS sequence"/>
</dbReference>
<dbReference type="AlphaFoldDB" id="A0AA38KNZ9"/>